<evidence type="ECO:0000259" key="2">
    <source>
        <dbReference type="SMART" id="SM00903"/>
    </source>
</evidence>
<evidence type="ECO:0000313" key="5">
    <source>
        <dbReference type="Proteomes" id="UP000199398"/>
    </source>
</evidence>
<dbReference type="AlphaFoldDB" id="A0A1I4VTH1"/>
<protein>
    <submittedName>
        <fullName evidence="3">Flavin reductase (DIM6/NTAB) family NADH-FMN oxidoreductase RutF</fullName>
    </submittedName>
    <submittedName>
        <fullName evidence="4">NADH-FMN oxidoreductase RutF, flavin reductase (DIM6/NTAB) family</fullName>
    </submittedName>
</protein>
<proteinExistence type="predicted"/>
<reference evidence="4 5" key="1">
    <citation type="submission" date="2016-10" db="EMBL/GenBank/DDBJ databases">
        <authorList>
            <person name="de Groot N.N."/>
        </authorList>
    </citation>
    <scope>NUCLEOTIDE SEQUENCE [LARGE SCALE GENOMIC DNA]</scope>
    <source>
        <strain evidence="4 5">CPCC 201259</strain>
    </source>
</reference>
<dbReference type="Proteomes" id="UP000199398">
    <property type="component" value="Unassembled WGS sequence"/>
</dbReference>
<dbReference type="OrthoDB" id="3677205at2"/>
<dbReference type="SMART" id="SM00903">
    <property type="entry name" value="Flavin_Reduct"/>
    <property type="match status" value="1"/>
</dbReference>
<sequence>MTENGHTAASNVALDVPAPVSLREAMAQFATGVTVITTPGQSCHGMTANAFNSVSLEPPLVLCCVSHTSRMHAAITDAGRFAVSLLGADQENLARYFADKRRPGGVAQFDTVDWVAGPHTGAPLLSGSLAWLECELTEAYAGGDHSVFLGRVLSSLRNTAGKALVFYNGSFHRVA</sequence>
<dbReference type="GO" id="GO:0010181">
    <property type="term" value="F:FMN binding"/>
    <property type="evidence" value="ECO:0007669"/>
    <property type="project" value="InterPro"/>
</dbReference>
<dbReference type="SUPFAM" id="SSF50475">
    <property type="entry name" value="FMN-binding split barrel"/>
    <property type="match status" value="1"/>
</dbReference>
<evidence type="ECO:0000256" key="1">
    <source>
        <dbReference type="ARBA" id="ARBA00023002"/>
    </source>
</evidence>
<evidence type="ECO:0000313" key="4">
    <source>
        <dbReference type="EMBL" id="SFN04472.1"/>
    </source>
</evidence>
<dbReference type="EMBL" id="FOUP01000002">
    <property type="protein sequence ID" value="SFN04472.1"/>
    <property type="molecule type" value="Genomic_DNA"/>
</dbReference>
<name>A0A1I4VTH1_9PSEU</name>
<dbReference type="InterPro" id="IPR050268">
    <property type="entry name" value="NADH-dep_flavin_reductase"/>
</dbReference>
<evidence type="ECO:0000313" key="3">
    <source>
        <dbReference type="EMBL" id="RKT87218.1"/>
    </source>
</evidence>
<feature type="domain" description="Flavin reductase like" evidence="2">
    <location>
        <begin position="26"/>
        <end position="173"/>
    </location>
</feature>
<dbReference type="Proteomes" id="UP000270697">
    <property type="component" value="Unassembled WGS sequence"/>
</dbReference>
<dbReference type="Pfam" id="PF01613">
    <property type="entry name" value="Flavin_Reduct"/>
    <property type="match status" value="1"/>
</dbReference>
<dbReference type="InterPro" id="IPR012349">
    <property type="entry name" value="Split_barrel_FMN-bd"/>
</dbReference>
<dbReference type="PANTHER" id="PTHR30466">
    <property type="entry name" value="FLAVIN REDUCTASE"/>
    <property type="match status" value="1"/>
</dbReference>
<keyword evidence="1" id="KW-0560">Oxidoreductase</keyword>
<reference evidence="3 6" key="2">
    <citation type="submission" date="2018-10" db="EMBL/GenBank/DDBJ databases">
        <title>Sequencing the genomes of 1000 actinobacteria strains.</title>
        <authorList>
            <person name="Klenk H.-P."/>
        </authorList>
    </citation>
    <scope>NUCLEOTIDE SEQUENCE [LARGE SCALE GENOMIC DNA]</scope>
    <source>
        <strain evidence="3 6">DSM 45119</strain>
    </source>
</reference>
<dbReference type="STRING" id="455193.SAMN05421805_102370"/>
<dbReference type="GO" id="GO:0042602">
    <property type="term" value="F:riboflavin reductase (NADPH) activity"/>
    <property type="evidence" value="ECO:0007669"/>
    <property type="project" value="TreeGrafter"/>
</dbReference>
<dbReference type="EMBL" id="RBXX01000002">
    <property type="protein sequence ID" value="RKT87218.1"/>
    <property type="molecule type" value="Genomic_DNA"/>
</dbReference>
<dbReference type="InterPro" id="IPR002563">
    <property type="entry name" value="Flavin_Rdtase-like_dom"/>
</dbReference>
<dbReference type="Gene3D" id="2.30.110.10">
    <property type="entry name" value="Electron Transport, Fmn-binding Protein, Chain A"/>
    <property type="match status" value="1"/>
</dbReference>
<gene>
    <name evidence="3" type="ORF">ATL45_5617</name>
    <name evidence="4" type="ORF">SAMN05421805_102370</name>
</gene>
<keyword evidence="6" id="KW-1185">Reference proteome</keyword>
<dbReference type="PANTHER" id="PTHR30466:SF1">
    <property type="entry name" value="FMN REDUCTASE (NADH) RUTF"/>
    <property type="match status" value="1"/>
</dbReference>
<evidence type="ECO:0000313" key="6">
    <source>
        <dbReference type="Proteomes" id="UP000270697"/>
    </source>
</evidence>
<organism evidence="4 5">
    <name type="scientific">Saccharopolyspora antimicrobica</name>
    <dbReference type="NCBI Taxonomy" id="455193"/>
    <lineage>
        <taxon>Bacteria</taxon>
        <taxon>Bacillati</taxon>
        <taxon>Actinomycetota</taxon>
        <taxon>Actinomycetes</taxon>
        <taxon>Pseudonocardiales</taxon>
        <taxon>Pseudonocardiaceae</taxon>
        <taxon>Saccharopolyspora</taxon>
    </lineage>
</organism>
<accession>A0A1I4VTH1</accession>